<sequence>MNFWETIGKRPMDERIRAIAHRVRRFLEDQYGSGIKAVILYGSHTRGTATEDSDVDLLVVVDDALRPDEVRRSLSNLLLDILLEEGELVSVIVLPESFYKSYNSPFLLNVRREGAPV</sequence>
<dbReference type="InterPro" id="IPR052548">
    <property type="entry name" value="Type_VII_TA_antitoxin"/>
</dbReference>
<dbReference type="InterPro" id="IPR002934">
    <property type="entry name" value="Polymerase_NTP_transf_dom"/>
</dbReference>
<evidence type="ECO:0000313" key="3">
    <source>
        <dbReference type="Proteomes" id="UP000002221"/>
    </source>
</evidence>
<evidence type="ECO:0000259" key="1">
    <source>
        <dbReference type="Pfam" id="PF01909"/>
    </source>
</evidence>
<reference evidence="2 3" key="1">
    <citation type="journal article" date="2009" name="Stand. Genomic Sci.">
        <title>Complete genome sequence of Rhodothermus marinus type strain (R-10).</title>
        <authorList>
            <person name="Nolan M."/>
            <person name="Tindall B.J."/>
            <person name="Pomrenke H."/>
            <person name="Lapidus A."/>
            <person name="Copeland A."/>
            <person name="Glavina Del Rio T."/>
            <person name="Lucas S."/>
            <person name="Chen F."/>
            <person name="Tice H."/>
            <person name="Cheng J.F."/>
            <person name="Saunders E."/>
            <person name="Han C."/>
            <person name="Bruce D."/>
            <person name="Goodwin L."/>
            <person name="Chain P."/>
            <person name="Pitluck S."/>
            <person name="Ovchinikova G."/>
            <person name="Pati A."/>
            <person name="Ivanova N."/>
            <person name="Mavromatis K."/>
            <person name="Chen A."/>
            <person name="Palaniappan K."/>
            <person name="Land M."/>
            <person name="Hauser L."/>
            <person name="Chang Y.J."/>
            <person name="Jeffries C.D."/>
            <person name="Brettin T."/>
            <person name="Goker M."/>
            <person name="Bristow J."/>
            <person name="Eisen J.A."/>
            <person name="Markowitz V."/>
            <person name="Hugenholtz P."/>
            <person name="Kyrpides N.C."/>
            <person name="Klenk H.P."/>
            <person name="Detter J.C."/>
        </authorList>
    </citation>
    <scope>NUCLEOTIDE SEQUENCE [LARGE SCALE GENOMIC DNA]</scope>
    <source>
        <strain evidence="3">ATCC 43812 / DSM 4252 / R-10</strain>
        <plasmid evidence="2">pRMAR01</plasmid>
    </source>
</reference>
<dbReference type="GO" id="GO:0016779">
    <property type="term" value="F:nucleotidyltransferase activity"/>
    <property type="evidence" value="ECO:0007669"/>
    <property type="project" value="InterPro"/>
</dbReference>
<dbReference type="SUPFAM" id="SSF81301">
    <property type="entry name" value="Nucleotidyltransferase"/>
    <property type="match status" value="1"/>
</dbReference>
<keyword evidence="3" id="KW-1185">Reference proteome</keyword>
<dbReference type="AlphaFoldDB" id="D0MKR8"/>
<name>D0MKR8_RHOM4</name>
<protein>
    <submittedName>
        <fullName evidence="2">DNA polymerase beta domain protein region</fullName>
    </submittedName>
</protein>
<feature type="domain" description="Polymerase nucleotidyl transferase" evidence="1">
    <location>
        <begin position="22"/>
        <end position="66"/>
    </location>
</feature>
<evidence type="ECO:0000313" key="2">
    <source>
        <dbReference type="EMBL" id="ACY49732.1"/>
    </source>
</evidence>
<dbReference type="KEGG" id="rmr:Rmar_2866"/>
<keyword evidence="2" id="KW-0614">Plasmid</keyword>
<dbReference type="eggNOG" id="COG1708">
    <property type="taxonomic scope" value="Bacteria"/>
</dbReference>
<dbReference type="Gene3D" id="3.30.460.10">
    <property type="entry name" value="Beta Polymerase, domain 2"/>
    <property type="match status" value="1"/>
</dbReference>
<organism evidence="2 3">
    <name type="scientific">Rhodothermus marinus (strain ATCC 43812 / DSM 4252 / R-10)</name>
    <name type="common">Rhodothermus obamensis</name>
    <dbReference type="NCBI Taxonomy" id="518766"/>
    <lineage>
        <taxon>Bacteria</taxon>
        <taxon>Pseudomonadati</taxon>
        <taxon>Rhodothermota</taxon>
        <taxon>Rhodothermia</taxon>
        <taxon>Rhodothermales</taxon>
        <taxon>Rhodothermaceae</taxon>
        <taxon>Rhodothermus</taxon>
    </lineage>
</organism>
<proteinExistence type="predicted"/>
<dbReference type="PANTHER" id="PTHR33933:SF1">
    <property type="entry name" value="PROTEIN ADENYLYLTRANSFERASE MNTA-RELATED"/>
    <property type="match status" value="1"/>
</dbReference>
<dbReference type="Pfam" id="PF01909">
    <property type="entry name" value="NTP_transf_2"/>
    <property type="match status" value="1"/>
</dbReference>
<dbReference type="CDD" id="cd05403">
    <property type="entry name" value="NT_KNTase_like"/>
    <property type="match status" value="1"/>
</dbReference>
<dbReference type="InterPro" id="IPR043519">
    <property type="entry name" value="NT_sf"/>
</dbReference>
<dbReference type="EMBL" id="CP001808">
    <property type="protein sequence ID" value="ACY49732.1"/>
    <property type="molecule type" value="Genomic_DNA"/>
</dbReference>
<dbReference type="Proteomes" id="UP000002221">
    <property type="component" value="Plasmid pRMAR01"/>
</dbReference>
<gene>
    <name evidence="2" type="ordered locus">Rmar_2866</name>
</gene>
<dbReference type="PANTHER" id="PTHR33933">
    <property type="entry name" value="NUCLEOTIDYLTRANSFERASE"/>
    <property type="match status" value="1"/>
</dbReference>
<dbReference type="HOGENOM" id="CLU_130257_3_1_10"/>
<accession>D0MKR8</accession>
<geneLocation type="plasmid" evidence="2 3">
    <name>pRMAR01</name>
</geneLocation>